<sequence>MEINGKLKDEILLEGEVYEYKNHIATYQLTFRTEPKIFTRCCVLCAKKDLVTEVLSTLDRCEVPQYLDNLDLKVNVFDTTVVFDTSIHFLYSYTVEVELVSLNSAE</sequence>
<comment type="caution">
    <text evidence="1">The sequence shown here is derived from an EMBL/GenBank/DDBJ whole genome shotgun (WGS) entry which is preliminary data.</text>
</comment>
<dbReference type="RefSeq" id="WP_219879013.1">
    <property type="nucleotide sequence ID" value="NZ_JAHYXK010000027.1"/>
</dbReference>
<keyword evidence="2" id="KW-1185">Reference proteome</keyword>
<dbReference type="Proteomes" id="UP000813018">
    <property type="component" value="Unassembled WGS sequence"/>
</dbReference>
<name>A0ABS7CZA4_9BACT</name>
<evidence type="ECO:0000313" key="2">
    <source>
        <dbReference type="Proteomes" id="UP000813018"/>
    </source>
</evidence>
<reference evidence="1 2" key="1">
    <citation type="journal article" date="2016" name="Int. J. Syst. Evol. Microbiol.">
        <title>Pontibacter aydingkolensis sp. nov., isolated from soil of a salt lake.</title>
        <authorList>
            <person name="Osman G."/>
            <person name="Zhang T."/>
            <person name="Lou K."/>
            <person name="Gao Y."/>
            <person name="Chang W."/>
            <person name="Lin Q."/>
            <person name="Yang H.M."/>
            <person name="Huo X.D."/>
            <person name="Wang N."/>
        </authorList>
    </citation>
    <scope>NUCLEOTIDE SEQUENCE [LARGE SCALE GENOMIC DNA]</scope>
    <source>
        <strain evidence="1 2">KACC 19255</strain>
    </source>
</reference>
<evidence type="ECO:0008006" key="3">
    <source>
        <dbReference type="Google" id="ProtNLM"/>
    </source>
</evidence>
<evidence type="ECO:0000313" key="1">
    <source>
        <dbReference type="EMBL" id="MBW7469142.1"/>
    </source>
</evidence>
<protein>
    <recommendedName>
        <fullName evidence="3">DUF2634 domain-containing protein</fullName>
    </recommendedName>
</protein>
<gene>
    <name evidence="1" type="ORF">K0O23_18870</name>
</gene>
<accession>A0ABS7CZA4</accession>
<proteinExistence type="predicted"/>
<dbReference type="EMBL" id="JAHYXK010000027">
    <property type="protein sequence ID" value="MBW7469142.1"/>
    <property type="molecule type" value="Genomic_DNA"/>
</dbReference>
<organism evidence="1 2">
    <name type="scientific">Pontibacter aydingkolensis</name>
    <dbReference type="NCBI Taxonomy" id="1911536"/>
    <lineage>
        <taxon>Bacteria</taxon>
        <taxon>Pseudomonadati</taxon>
        <taxon>Bacteroidota</taxon>
        <taxon>Cytophagia</taxon>
        <taxon>Cytophagales</taxon>
        <taxon>Hymenobacteraceae</taxon>
        <taxon>Pontibacter</taxon>
    </lineage>
</organism>